<proteinExistence type="predicted"/>
<feature type="region of interest" description="Disordered" evidence="1">
    <location>
        <begin position="50"/>
        <end position="81"/>
    </location>
</feature>
<organism evidence="2 3">
    <name type="scientific">Globodera rostochiensis</name>
    <name type="common">Golden nematode worm</name>
    <name type="synonym">Heterodera rostochiensis</name>
    <dbReference type="NCBI Taxonomy" id="31243"/>
    <lineage>
        <taxon>Eukaryota</taxon>
        <taxon>Metazoa</taxon>
        <taxon>Ecdysozoa</taxon>
        <taxon>Nematoda</taxon>
        <taxon>Chromadorea</taxon>
        <taxon>Rhabditida</taxon>
        <taxon>Tylenchina</taxon>
        <taxon>Tylenchomorpha</taxon>
        <taxon>Tylenchoidea</taxon>
        <taxon>Heteroderidae</taxon>
        <taxon>Heteroderinae</taxon>
        <taxon>Globodera</taxon>
    </lineage>
</organism>
<evidence type="ECO:0000256" key="1">
    <source>
        <dbReference type="SAM" id="MobiDB-lite"/>
    </source>
</evidence>
<accession>A0A914IDC0</accession>
<reference evidence="3" key="1">
    <citation type="submission" date="2022-11" db="UniProtKB">
        <authorList>
            <consortium name="WormBaseParasite"/>
        </authorList>
    </citation>
    <scope>IDENTIFICATION</scope>
</reference>
<dbReference type="WBParaSite" id="Gr19_v10_g9171.t1">
    <property type="protein sequence ID" value="Gr19_v10_g9171.t1"/>
    <property type="gene ID" value="Gr19_v10_g9171"/>
</dbReference>
<keyword evidence="2" id="KW-1185">Reference proteome</keyword>
<sequence length="81" mass="8353">MLSLGSGSLSLSPSICTITLNKPEQLEGGPGTSQQRGKVSELFQQVRLGEEYDDSEKRCASPAGAGEGGQGAGRASTRLLT</sequence>
<dbReference type="Proteomes" id="UP000887572">
    <property type="component" value="Unplaced"/>
</dbReference>
<dbReference type="AlphaFoldDB" id="A0A914IDC0"/>
<protein>
    <submittedName>
        <fullName evidence="3">Uncharacterized protein</fullName>
    </submittedName>
</protein>
<evidence type="ECO:0000313" key="3">
    <source>
        <dbReference type="WBParaSite" id="Gr19_v10_g9171.t1"/>
    </source>
</evidence>
<evidence type="ECO:0000313" key="2">
    <source>
        <dbReference type="Proteomes" id="UP000887572"/>
    </source>
</evidence>
<name>A0A914IDC0_GLORO</name>